<organism evidence="2">
    <name type="scientific">Emberiza spodocephala Genomoviridae sp</name>
    <dbReference type="NCBI Taxonomy" id="2814950"/>
    <lineage>
        <taxon>Viruses</taxon>
        <taxon>Monodnaviria</taxon>
        <taxon>Shotokuvirae</taxon>
        <taxon>Cressdnaviricota</taxon>
        <taxon>Repensiviricetes</taxon>
        <taxon>Geplafuvirales</taxon>
        <taxon>Genomoviridae</taxon>
    </lineage>
</organism>
<proteinExistence type="predicted"/>
<evidence type="ECO:0000313" key="2">
    <source>
        <dbReference type="EMBL" id="QTE03604.1"/>
    </source>
</evidence>
<sequence length="313" mass="35590">MSPAYYRRRFRRVSKFAKKRSRTSSRYSRPSSRRTSARSGRYRRRRPVSTRRILNITSSKKRDTMINFTNTTLTGNSLTSAAAGRTTILGNRAATILWCPTARQYSSTQTGNPTQLSSANPYYVGLKENLRIDTNSGRPWRHRRICFSSRGDEAFQSTVPNPGSVPWDPYVQDATVGYVRPYYDLSTSAAFTPLVSEINNNVFRGTINADWDSRIDAIVDTDRVNVHFDKLWVIRPTTTVGSSVTRKLWHPMKKTLFYDQDEEGKVENVQKWATLGKKGMGDYFVLDIFDCFAGSASDALSIGGDSVLYWHEK</sequence>
<evidence type="ECO:0000256" key="1">
    <source>
        <dbReference type="SAM" id="MobiDB-lite"/>
    </source>
</evidence>
<name>A0A8A4XCW7_9VIRU</name>
<feature type="region of interest" description="Disordered" evidence="1">
    <location>
        <begin position="15"/>
        <end position="48"/>
    </location>
</feature>
<feature type="compositionally biased region" description="Basic residues" evidence="1">
    <location>
        <begin position="31"/>
        <end position="48"/>
    </location>
</feature>
<protein>
    <submittedName>
        <fullName evidence="2">Capsid protein</fullName>
    </submittedName>
</protein>
<dbReference type="EMBL" id="MW182919">
    <property type="protein sequence ID" value="QTE03604.1"/>
    <property type="molecule type" value="Genomic_DNA"/>
</dbReference>
<accession>A0A8A4XCW7</accession>
<reference evidence="2" key="1">
    <citation type="submission" date="2020-10" db="EMBL/GenBank/DDBJ databases">
        <title>CRESS DNA virus dark matter in the feces of wild birds.</title>
        <authorList>
            <person name="Yang S."/>
            <person name="Zhang W."/>
        </authorList>
    </citation>
    <scope>NUCLEOTIDE SEQUENCE</scope>
    <source>
        <strain evidence="2">Bfb98gen4</strain>
    </source>
</reference>